<evidence type="ECO:0000313" key="1">
    <source>
        <dbReference type="EMBL" id="KAA8641465.1"/>
    </source>
</evidence>
<dbReference type="Proteomes" id="UP000324241">
    <property type="component" value="Unassembled WGS sequence"/>
</dbReference>
<dbReference type="RefSeq" id="XP_033420827.1">
    <property type="nucleotide sequence ID" value="XM_033566625.1"/>
</dbReference>
<dbReference type="VEuPathDB" id="FungiDB:EYZ11_002442"/>
<dbReference type="EMBL" id="QUQM01000010">
    <property type="protein sequence ID" value="KAA8641465.1"/>
    <property type="molecule type" value="Genomic_DNA"/>
</dbReference>
<dbReference type="OrthoDB" id="4364812at2759"/>
<proteinExistence type="predicted"/>
<protein>
    <submittedName>
        <fullName evidence="1">Uncharacterized protein</fullName>
    </submittedName>
</protein>
<evidence type="ECO:0000313" key="2">
    <source>
        <dbReference type="Proteomes" id="UP000324241"/>
    </source>
</evidence>
<gene>
    <name evidence="1" type="ORF">ATNIH1004_001930</name>
</gene>
<reference evidence="1 2" key="1">
    <citation type="submission" date="2019-08" db="EMBL/GenBank/DDBJ databases">
        <title>The genome sequence of a newly discovered highly antifungal drug resistant Aspergillus species, Aspergillus tanneri NIH 1004.</title>
        <authorList>
            <person name="Mounaud S."/>
            <person name="Singh I."/>
            <person name="Joardar V."/>
            <person name="Pakala S."/>
            <person name="Pakala S."/>
            <person name="Venepally P."/>
            <person name="Chung J.K."/>
            <person name="Losada L."/>
            <person name="Nierman W.C."/>
        </authorList>
    </citation>
    <scope>NUCLEOTIDE SEQUENCE [LARGE SCALE GENOMIC DNA]</scope>
    <source>
        <strain evidence="1 2">NIH1004</strain>
    </source>
</reference>
<accession>A0A5M9M3A4</accession>
<dbReference type="AlphaFoldDB" id="A0A5M9M3A4"/>
<sequence>MDNEIDYPEAGGPAWGKIVIEQYLIRNWYFSSAEEPSLQRQRLVQAFLEMDEIPDTWDDFKDPPPRLPTEEEINTILRPWRSDEYLRIIASQMFEEDNIPVLLRTYYNPEDDGKINKWTADQNLFERNDTWTRLDDPEFFNFGPDWRRIYDILPEVAGPMNHPLRRSVAEEHIKSFQEQFKNFLSSWKQKHPEEWSTDPEKFIENCALRLQTIFVKSMLLIADQEAFQTGNAWLLFLDGQRNIIREGRVNLNKKGIDDIAMDYDQTSEIPEELNVGEKYRLNGEIGKDLYRLTDEDLADP</sequence>
<dbReference type="GeneID" id="54324632"/>
<comment type="caution">
    <text evidence="1">The sequence shown here is derived from an EMBL/GenBank/DDBJ whole genome shotgun (WGS) entry which is preliminary data.</text>
</comment>
<organism evidence="1 2">
    <name type="scientific">Aspergillus tanneri</name>
    <dbReference type="NCBI Taxonomy" id="1220188"/>
    <lineage>
        <taxon>Eukaryota</taxon>
        <taxon>Fungi</taxon>
        <taxon>Dikarya</taxon>
        <taxon>Ascomycota</taxon>
        <taxon>Pezizomycotina</taxon>
        <taxon>Eurotiomycetes</taxon>
        <taxon>Eurotiomycetidae</taxon>
        <taxon>Eurotiales</taxon>
        <taxon>Aspergillaceae</taxon>
        <taxon>Aspergillus</taxon>
        <taxon>Aspergillus subgen. Circumdati</taxon>
    </lineage>
</organism>
<name>A0A5M9M3A4_9EURO</name>